<feature type="compositionally biased region" description="Polar residues" evidence="1">
    <location>
        <begin position="416"/>
        <end position="430"/>
    </location>
</feature>
<gene>
    <name evidence="2" type="ORF">RIF29_38608</name>
</gene>
<name>A0AAN9HP38_CROPI</name>
<keyword evidence="3" id="KW-1185">Reference proteome</keyword>
<evidence type="ECO:0000313" key="2">
    <source>
        <dbReference type="EMBL" id="KAK7243796.1"/>
    </source>
</evidence>
<sequence>MRLLLIKYKQGEARIQLQHNCSTTAQALSHPWIKNALQYRRMDFDEFCAAALSVHQLEALDRWEQHARCAYEIFEKDGNRAIVIEELASVGSQFNWRVAFWGEAILMLPFPILGFVMKPLQLEGFAPLESKQITTSIETNVSETGEGKASSENQQLALSGDNPVTITASGNGGDNATIMEEISEKIGENNEVSNEDIPNKGLNNLTDTKSEASHFGPWMLVRKSPRIRGKGLATLKDFNQGGINGSRFASLNEENEMGSEDTNPPRVIVDDSANNNNKEENIGLSTKRIKVRNPYAGKTPQNRPKQFLSPKTFKGPIINQKQPPEVTKPKQISDLKKDSNVAHEEPPRYSNKTENEILHRMKIMQKQGVTGIDNIATHVFLPDPDMVDFAHLRRGSNTVINPVTVPPDKTINSATQNSMEIDKASSSSVYTGMERDASHPAGVDLEGQISIENK</sequence>
<feature type="region of interest" description="Disordered" evidence="1">
    <location>
        <begin position="191"/>
        <end position="210"/>
    </location>
</feature>
<dbReference type="InterPro" id="IPR011992">
    <property type="entry name" value="EF-hand-dom_pair"/>
</dbReference>
<organism evidence="2 3">
    <name type="scientific">Crotalaria pallida</name>
    <name type="common">Smooth rattlebox</name>
    <name type="synonym">Crotalaria striata</name>
    <dbReference type="NCBI Taxonomy" id="3830"/>
    <lineage>
        <taxon>Eukaryota</taxon>
        <taxon>Viridiplantae</taxon>
        <taxon>Streptophyta</taxon>
        <taxon>Embryophyta</taxon>
        <taxon>Tracheophyta</taxon>
        <taxon>Spermatophyta</taxon>
        <taxon>Magnoliopsida</taxon>
        <taxon>eudicotyledons</taxon>
        <taxon>Gunneridae</taxon>
        <taxon>Pentapetalae</taxon>
        <taxon>rosids</taxon>
        <taxon>fabids</taxon>
        <taxon>Fabales</taxon>
        <taxon>Fabaceae</taxon>
        <taxon>Papilionoideae</taxon>
        <taxon>50 kb inversion clade</taxon>
        <taxon>genistoids sensu lato</taxon>
        <taxon>core genistoids</taxon>
        <taxon>Crotalarieae</taxon>
        <taxon>Crotalaria</taxon>
    </lineage>
</organism>
<accession>A0AAN9HP38</accession>
<feature type="region of interest" description="Disordered" evidence="1">
    <location>
        <begin position="416"/>
        <end position="454"/>
    </location>
</feature>
<protein>
    <submittedName>
        <fullName evidence="2">Uncharacterized protein</fullName>
    </submittedName>
</protein>
<feature type="region of interest" description="Disordered" evidence="1">
    <location>
        <begin position="254"/>
        <end position="352"/>
    </location>
</feature>
<comment type="caution">
    <text evidence="2">The sequence shown here is derived from an EMBL/GenBank/DDBJ whole genome shotgun (WGS) entry which is preliminary data.</text>
</comment>
<dbReference type="AlphaFoldDB" id="A0AAN9HP38"/>
<evidence type="ECO:0000313" key="3">
    <source>
        <dbReference type="Proteomes" id="UP001372338"/>
    </source>
</evidence>
<dbReference type="Proteomes" id="UP001372338">
    <property type="component" value="Unassembled WGS sequence"/>
</dbReference>
<feature type="region of interest" description="Disordered" evidence="1">
    <location>
        <begin position="140"/>
        <end position="174"/>
    </location>
</feature>
<dbReference type="EMBL" id="JAYWIO010000008">
    <property type="protein sequence ID" value="KAK7243796.1"/>
    <property type="molecule type" value="Genomic_DNA"/>
</dbReference>
<proteinExistence type="predicted"/>
<feature type="compositionally biased region" description="Basic and acidic residues" evidence="1">
    <location>
        <begin position="327"/>
        <end position="352"/>
    </location>
</feature>
<feature type="compositionally biased region" description="Polar residues" evidence="1">
    <location>
        <begin position="150"/>
        <end position="169"/>
    </location>
</feature>
<dbReference type="SUPFAM" id="SSF47473">
    <property type="entry name" value="EF-hand"/>
    <property type="match status" value="1"/>
</dbReference>
<dbReference type="Gene3D" id="1.10.238.10">
    <property type="entry name" value="EF-hand"/>
    <property type="match status" value="2"/>
</dbReference>
<reference evidence="2 3" key="1">
    <citation type="submission" date="2024-01" db="EMBL/GenBank/DDBJ databases">
        <title>The genomes of 5 underutilized Papilionoideae crops provide insights into root nodulation and disease resistanc.</title>
        <authorList>
            <person name="Yuan L."/>
        </authorList>
    </citation>
    <scope>NUCLEOTIDE SEQUENCE [LARGE SCALE GENOMIC DNA]</scope>
    <source>
        <strain evidence="2">ZHUSHIDOU_FW_LH</strain>
        <tissue evidence="2">Leaf</tissue>
    </source>
</reference>
<evidence type="ECO:0000256" key="1">
    <source>
        <dbReference type="SAM" id="MobiDB-lite"/>
    </source>
</evidence>